<evidence type="ECO:0000313" key="1">
    <source>
        <dbReference type="Proteomes" id="UP000887577"/>
    </source>
</evidence>
<dbReference type="WBParaSite" id="PSU_v2.g18292.t1">
    <property type="protein sequence ID" value="PSU_v2.g18292.t1"/>
    <property type="gene ID" value="PSU_v2.g18292"/>
</dbReference>
<protein>
    <submittedName>
        <fullName evidence="2">Uncharacterized protein</fullName>
    </submittedName>
</protein>
<accession>A0A914YG49</accession>
<dbReference type="AlphaFoldDB" id="A0A914YG49"/>
<dbReference type="Proteomes" id="UP000887577">
    <property type="component" value="Unplaced"/>
</dbReference>
<evidence type="ECO:0000313" key="2">
    <source>
        <dbReference type="WBParaSite" id="PSU_v2.g18292.t1"/>
    </source>
</evidence>
<proteinExistence type="predicted"/>
<sequence length="231" mass="26428">MLPSGLSFDENKNVQIDILNSVKEIPYFFRIGLNRKYPRLNFTFDSQCIKTKFEFELYINGLDSEECKIDIRIIENGFNVSTNNANWTKIFDPDFSPTLAFDANQVFFKLETISIRPFDTCEFNNTLEIPKDQFVLQFNPKKVSEDCVKAVVIIPKIDVPNGIKVLIDPLKVNQNSLPPPDIYSTSTMLMPTDNSTVLLPKDNSDELISIPSNNSTATSLIPWWWFLIAVM</sequence>
<reference evidence="2" key="1">
    <citation type="submission" date="2022-11" db="UniProtKB">
        <authorList>
            <consortium name="WormBaseParasite"/>
        </authorList>
    </citation>
    <scope>IDENTIFICATION</scope>
</reference>
<keyword evidence="1" id="KW-1185">Reference proteome</keyword>
<name>A0A914YG49_9BILA</name>
<organism evidence="1 2">
    <name type="scientific">Panagrolaimus superbus</name>
    <dbReference type="NCBI Taxonomy" id="310955"/>
    <lineage>
        <taxon>Eukaryota</taxon>
        <taxon>Metazoa</taxon>
        <taxon>Ecdysozoa</taxon>
        <taxon>Nematoda</taxon>
        <taxon>Chromadorea</taxon>
        <taxon>Rhabditida</taxon>
        <taxon>Tylenchina</taxon>
        <taxon>Panagrolaimomorpha</taxon>
        <taxon>Panagrolaimoidea</taxon>
        <taxon>Panagrolaimidae</taxon>
        <taxon>Panagrolaimus</taxon>
    </lineage>
</organism>